<organism evidence="2 3">
    <name type="scientific">Pneumocystis carinii (strain B80)</name>
    <name type="common">Rat pneumocystis pneumonia agent</name>
    <name type="synonym">Pneumocystis carinii f. sp. carinii</name>
    <dbReference type="NCBI Taxonomy" id="1408658"/>
    <lineage>
        <taxon>Eukaryota</taxon>
        <taxon>Fungi</taxon>
        <taxon>Dikarya</taxon>
        <taxon>Ascomycota</taxon>
        <taxon>Taphrinomycotina</taxon>
        <taxon>Pneumocystomycetes</taxon>
        <taxon>Pneumocystaceae</taxon>
        <taxon>Pneumocystis</taxon>
    </lineage>
</organism>
<dbReference type="GeneID" id="28934864"/>
<evidence type="ECO:0000313" key="3">
    <source>
        <dbReference type="Proteomes" id="UP000054454"/>
    </source>
</evidence>
<name>A0A0W4ZSP9_PNEC8</name>
<gene>
    <name evidence="2" type="ORF">T552_00040</name>
</gene>
<dbReference type="EMBL" id="LFVZ01000001">
    <property type="protein sequence ID" value="KTW31395.1"/>
    <property type="molecule type" value="Genomic_DNA"/>
</dbReference>
<accession>A0A0W4ZSP9</accession>
<keyword evidence="3" id="KW-1185">Reference proteome</keyword>
<sequence length="264" mass="31548">MGSATLLYRKLLIYISFFEESIKTYLKSYIKMRFIVNRNLKDPVRIKKAFRDGKMALICLNKATYGDLKSLDKIMELTYGRRGRRKHEFLRPILGTLRRGEATIPGLPRTKYPVISAEFRALIQSQNPDWLLRLESNKSNEDKMLNRKHEANIRWKSFSFIYRKIFAPLPLKEIEKLEQFSRGEKIGLTSSLFRKQRLPMPRFTDAHYITPRFRRRIYQRLLMKCPKLVYDINHGWTVEWSKEASFKNTRANLIHKDMFSYKQI</sequence>
<dbReference type="OrthoDB" id="5521299at2759"/>
<protein>
    <recommendedName>
        <fullName evidence="1">LYR motif-containing protein Cup1-like N-terminal domain-containing protein</fullName>
    </recommendedName>
</protein>
<dbReference type="Pfam" id="PF20263">
    <property type="entry name" value="LYRM2-like"/>
    <property type="match status" value="1"/>
</dbReference>
<dbReference type="RefSeq" id="XP_018227511.1">
    <property type="nucleotide sequence ID" value="XM_018368662.1"/>
</dbReference>
<evidence type="ECO:0000313" key="2">
    <source>
        <dbReference type="EMBL" id="KTW31395.1"/>
    </source>
</evidence>
<dbReference type="AlphaFoldDB" id="A0A0W4ZSP9"/>
<reference evidence="3" key="1">
    <citation type="journal article" date="2016" name="Nat. Commun.">
        <title>Genome analysis of three Pneumocystis species reveals adaptation mechanisms to life exclusively in mammalian hosts.</title>
        <authorList>
            <person name="Ma L."/>
            <person name="Chen Z."/>
            <person name="Huang D.W."/>
            <person name="Kutty G."/>
            <person name="Ishihara M."/>
            <person name="Wang H."/>
            <person name="Abouelleil A."/>
            <person name="Bishop L."/>
            <person name="Davey E."/>
            <person name="Deng R."/>
            <person name="Deng X."/>
            <person name="Fan L."/>
            <person name="Fantoni G."/>
            <person name="Fitzgerald M."/>
            <person name="Gogineni E."/>
            <person name="Goldberg J.M."/>
            <person name="Handley G."/>
            <person name="Hu X."/>
            <person name="Huber C."/>
            <person name="Jiao X."/>
            <person name="Jones K."/>
            <person name="Levin J.Z."/>
            <person name="Liu Y."/>
            <person name="Macdonald P."/>
            <person name="Melnikov A."/>
            <person name="Raley C."/>
            <person name="Sassi M."/>
            <person name="Sherman B.T."/>
            <person name="Song X."/>
            <person name="Sykes S."/>
            <person name="Tran B."/>
            <person name="Walsh L."/>
            <person name="Xia Y."/>
            <person name="Yang J."/>
            <person name="Young S."/>
            <person name="Zeng Q."/>
            <person name="Zheng X."/>
            <person name="Stephens R."/>
            <person name="Nusbaum C."/>
            <person name="Birren B.W."/>
            <person name="Azadi P."/>
            <person name="Lempicki R.A."/>
            <person name="Cuomo C.A."/>
            <person name="Kovacs J.A."/>
        </authorList>
    </citation>
    <scope>NUCLEOTIDE SEQUENCE [LARGE SCALE GENOMIC DNA]</scope>
    <source>
        <strain evidence="3">B80</strain>
    </source>
</reference>
<evidence type="ECO:0000259" key="1">
    <source>
        <dbReference type="Pfam" id="PF20263"/>
    </source>
</evidence>
<feature type="domain" description="LYR motif-containing protein Cup1-like N-terminal" evidence="1">
    <location>
        <begin position="7"/>
        <end position="90"/>
    </location>
</feature>
<dbReference type="InterPro" id="IPR046896">
    <property type="entry name" value="Cup1-like_N"/>
</dbReference>
<dbReference type="Proteomes" id="UP000054454">
    <property type="component" value="Unassembled WGS sequence"/>
</dbReference>
<dbReference type="VEuPathDB" id="FungiDB:T552_00040"/>
<comment type="caution">
    <text evidence="2">The sequence shown here is derived from an EMBL/GenBank/DDBJ whole genome shotgun (WGS) entry which is preliminary data.</text>
</comment>
<proteinExistence type="predicted"/>